<dbReference type="AlphaFoldDB" id="A0A4R8A6Q2"/>
<reference evidence="2 3" key="1">
    <citation type="submission" date="2019-03" db="EMBL/GenBank/DDBJ databases">
        <title>Genomic Encyclopedia of Type Strains, Phase IV (KMG-IV): sequencing the most valuable type-strain genomes for metagenomic binning, comparative biology and taxonomic classification.</title>
        <authorList>
            <person name="Goeker M."/>
        </authorList>
    </citation>
    <scope>NUCLEOTIDE SEQUENCE [LARGE SCALE GENOMIC DNA]</scope>
    <source>
        <strain evidence="2 3">DSM 28867</strain>
    </source>
</reference>
<comment type="caution">
    <text evidence="2">The sequence shown here is derived from an EMBL/GenBank/DDBJ whole genome shotgun (WGS) entry which is preliminary data.</text>
</comment>
<proteinExistence type="predicted"/>
<dbReference type="EMBL" id="SODD01000001">
    <property type="protein sequence ID" value="TDW26336.1"/>
    <property type="molecule type" value="Genomic_DNA"/>
</dbReference>
<feature type="transmembrane region" description="Helical" evidence="1">
    <location>
        <begin position="20"/>
        <end position="41"/>
    </location>
</feature>
<accession>A0A4R8A6Q2</accession>
<name>A0A4R8A6Q2_9FIRM</name>
<sequence length="70" mass="8272">MRAFNTYIQSIVNAWRQEDYGTAIIRFAIPFLVIMFVLWVLKTILNIVNFFFSPVVILIALFILYIIIDE</sequence>
<keyword evidence="1" id="KW-1133">Transmembrane helix</keyword>
<dbReference type="Proteomes" id="UP000294743">
    <property type="component" value="Unassembled WGS sequence"/>
</dbReference>
<keyword evidence="1" id="KW-0812">Transmembrane</keyword>
<organism evidence="2 3">
    <name type="scientific">Breznakia blatticola</name>
    <dbReference type="NCBI Taxonomy" id="1754012"/>
    <lineage>
        <taxon>Bacteria</taxon>
        <taxon>Bacillati</taxon>
        <taxon>Bacillota</taxon>
        <taxon>Erysipelotrichia</taxon>
        <taxon>Erysipelotrichales</taxon>
        <taxon>Erysipelotrichaceae</taxon>
        <taxon>Breznakia</taxon>
    </lineage>
</organism>
<evidence type="ECO:0000256" key="1">
    <source>
        <dbReference type="SAM" id="Phobius"/>
    </source>
</evidence>
<protein>
    <submittedName>
        <fullName evidence="2">Uncharacterized protein</fullName>
    </submittedName>
</protein>
<keyword evidence="1" id="KW-0472">Membrane</keyword>
<feature type="transmembrane region" description="Helical" evidence="1">
    <location>
        <begin position="47"/>
        <end position="68"/>
    </location>
</feature>
<evidence type="ECO:0000313" key="2">
    <source>
        <dbReference type="EMBL" id="TDW26336.1"/>
    </source>
</evidence>
<gene>
    <name evidence="2" type="ORF">EDD63_10151</name>
</gene>
<evidence type="ECO:0000313" key="3">
    <source>
        <dbReference type="Proteomes" id="UP000294743"/>
    </source>
</evidence>
<keyword evidence="3" id="KW-1185">Reference proteome</keyword>